<proteinExistence type="predicted"/>
<accession>A0A839TQJ1</accession>
<protein>
    <recommendedName>
        <fullName evidence="2">Copper amine oxidase-like N-terminal domain-containing protein</fullName>
    </recommendedName>
</protein>
<evidence type="ECO:0000313" key="4">
    <source>
        <dbReference type="Proteomes" id="UP000517523"/>
    </source>
</evidence>
<feature type="chain" id="PRO_5033041772" description="Copper amine oxidase-like N-terminal domain-containing protein" evidence="1">
    <location>
        <begin position="27"/>
        <end position="298"/>
    </location>
</feature>
<comment type="caution">
    <text evidence="3">The sequence shown here is derived from an EMBL/GenBank/DDBJ whole genome shotgun (WGS) entry which is preliminary data.</text>
</comment>
<organism evidence="3 4">
    <name type="scientific">Paenibacillus rhizosphaerae</name>
    <dbReference type="NCBI Taxonomy" id="297318"/>
    <lineage>
        <taxon>Bacteria</taxon>
        <taxon>Bacillati</taxon>
        <taxon>Bacillota</taxon>
        <taxon>Bacilli</taxon>
        <taxon>Bacillales</taxon>
        <taxon>Paenibacillaceae</taxon>
        <taxon>Paenibacillus</taxon>
    </lineage>
</organism>
<evidence type="ECO:0000259" key="2">
    <source>
        <dbReference type="Pfam" id="PF07833"/>
    </source>
</evidence>
<dbReference type="SUPFAM" id="SSF55383">
    <property type="entry name" value="Copper amine oxidase, domain N"/>
    <property type="match status" value="1"/>
</dbReference>
<evidence type="ECO:0000313" key="3">
    <source>
        <dbReference type="EMBL" id="MBB3127017.1"/>
    </source>
</evidence>
<dbReference type="InterPro" id="IPR036582">
    <property type="entry name" value="Mao_N_sf"/>
</dbReference>
<feature type="signal peptide" evidence="1">
    <location>
        <begin position="1"/>
        <end position="26"/>
    </location>
</feature>
<sequence>MAIKKMMSAFLAVCLVLIFASVPTHAESNVKLIVNSEIITPDSPPVVINGSTLVSLKSLSKLNLSLVWSSKNKSVTVTTKENKNKLVLKVGEKVSTFGDQKLPLGTPVQLKNNRVMVPLRFISEAFKAYVNWDKETNTIVIRSLDKLDKYSTLYQVDDLAAARKVAVSLPQIGENTFSTSQELSSHQLLFPEGEALRYYYVYGNHISYYEVKNDVSYLVWEGREGDQPGTYSKENGKRPAPEKSEVHFDLERDSTVVTYGKVNSGEELKGELVKSKDGFLPGMIYTIAGETRTDKKAK</sequence>
<dbReference type="EMBL" id="JACHXJ010000001">
    <property type="protein sequence ID" value="MBB3127017.1"/>
    <property type="molecule type" value="Genomic_DNA"/>
</dbReference>
<reference evidence="3 4" key="1">
    <citation type="submission" date="2020-08" db="EMBL/GenBank/DDBJ databases">
        <title>Genomic Encyclopedia of Type Strains, Phase III (KMG-III): the genomes of soil and plant-associated and newly described type strains.</title>
        <authorList>
            <person name="Whitman W."/>
        </authorList>
    </citation>
    <scope>NUCLEOTIDE SEQUENCE [LARGE SCALE GENOMIC DNA]</scope>
    <source>
        <strain evidence="3 4">CECT 5831</strain>
    </source>
</reference>
<dbReference type="Proteomes" id="UP000517523">
    <property type="component" value="Unassembled WGS sequence"/>
</dbReference>
<gene>
    <name evidence="3" type="ORF">FHS19_001671</name>
</gene>
<keyword evidence="1" id="KW-0732">Signal</keyword>
<dbReference type="RefSeq" id="WP_183581129.1">
    <property type="nucleotide sequence ID" value="NZ_JACHXJ010000001.1"/>
</dbReference>
<name>A0A839TQJ1_9BACL</name>
<dbReference type="InterPro" id="IPR012854">
    <property type="entry name" value="Cu_amine_oxidase-like_N"/>
</dbReference>
<feature type="domain" description="Copper amine oxidase-like N-terminal" evidence="2">
    <location>
        <begin position="34"/>
        <end position="141"/>
    </location>
</feature>
<dbReference type="AlphaFoldDB" id="A0A839TQJ1"/>
<dbReference type="Gene3D" id="3.30.457.10">
    <property type="entry name" value="Copper amine oxidase-like, N-terminal domain"/>
    <property type="match status" value="1"/>
</dbReference>
<evidence type="ECO:0000256" key="1">
    <source>
        <dbReference type="SAM" id="SignalP"/>
    </source>
</evidence>
<dbReference type="Pfam" id="PF07833">
    <property type="entry name" value="Cu_amine_oxidN1"/>
    <property type="match status" value="1"/>
</dbReference>